<accession>A0A9W9U799</accession>
<protein>
    <recommendedName>
        <fullName evidence="3">C2H2-type domain-containing protein</fullName>
    </recommendedName>
</protein>
<sequence length="286" mass="31856">MSGSYGSDDAMNRSSPITPRPVITLTKTSHPVLPPIHASSRSLPYRLPSLEQIRTLPSIPSPQSPQPLCAATSPKFGSNNSQVLPPIRSALADSLPSIFPYSESVPSRDRQIPQFLPQQVPPGPFSHSSPVTTNNVSQKSFPARAAAFTRLHDMSYMTYVMTTEQDGSGSEKQVSLSSLPPANGVTGNDKCTHSGLTAVPFRFPPLVNSCANKHSQGRHHRCPIQNCHYHKRGFDRWHDMKRHLQTHQPSSYCCSFCGNMYARSDVRLRHVREQHRDENKNDPRLR</sequence>
<dbReference type="AlphaFoldDB" id="A0A9W9U799"/>
<evidence type="ECO:0000256" key="2">
    <source>
        <dbReference type="SAM" id="MobiDB-lite"/>
    </source>
</evidence>
<evidence type="ECO:0000313" key="4">
    <source>
        <dbReference type="EMBL" id="KAJ5318642.1"/>
    </source>
</evidence>
<name>A0A9W9U799_9EURO</name>
<reference evidence="4" key="1">
    <citation type="submission" date="2022-12" db="EMBL/GenBank/DDBJ databases">
        <authorList>
            <person name="Petersen C."/>
        </authorList>
    </citation>
    <scope>NUCLEOTIDE SEQUENCE</scope>
    <source>
        <strain evidence="4">IBT 21472</strain>
    </source>
</reference>
<evidence type="ECO:0000259" key="3">
    <source>
        <dbReference type="PROSITE" id="PS50157"/>
    </source>
</evidence>
<dbReference type="Proteomes" id="UP001147746">
    <property type="component" value="Unassembled WGS sequence"/>
</dbReference>
<dbReference type="SMART" id="SM00355">
    <property type="entry name" value="ZnF_C2H2"/>
    <property type="match status" value="2"/>
</dbReference>
<organism evidence="4 5">
    <name type="scientific">Penicillium atrosanguineum</name>
    <dbReference type="NCBI Taxonomy" id="1132637"/>
    <lineage>
        <taxon>Eukaryota</taxon>
        <taxon>Fungi</taxon>
        <taxon>Dikarya</taxon>
        <taxon>Ascomycota</taxon>
        <taxon>Pezizomycotina</taxon>
        <taxon>Eurotiomycetes</taxon>
        <taxon>Eurotiomycetidae</taxon>
        <taxon>Eurotiales</taxon>
        <taxon>Aspergillaceae</taxon>
        <taxon>Penicillium</taxon>
    </lineage>
</organism>
<gene>
    <name evidence="4" type="ORF">N7476_005062</name>
</gene>
<keyword evidence="1" id="KW-0862">Zinc</keyword>
<comment type="caution">
    <text evidence="4">The sequence shown here is derived from an EMBL/GenBank/DDBJ whole genome shotgun (WGS) entry which is preliminary data.</text>
</comment>
<dbReference type="InterPro" id="IPR013087">
    <property type="entry name" value="Znf_C2H2_type"/>
</dbReference>
<dbReference type="PROSITE" id="PS50157">
    <property type="entry name" value="ZINC_FINGER_C2H2_2"/>
    <property type="match status" value="1"/>
</dbReference>
<keyword evidence="1" id="KW-0479">Metal-binding</keyword>
<evidence type="ECO:0000313" key="5">
    <source>
        <dbReference type="Proteomes" id="UP001147746"/>
    </source>
</evidence>
<dbReference type="GO" id="GO:0008270">
    <property type="term" value="F:zinc ion binding"/>
    <property type="evidence" value="ECO:0007669"/>
    <property type="project" value="UniProtKB-KW"/>
</dbReference>
<keyword evidence="1" id="KW-0863">Zinc-finger</keyword>
<dbReference type="EMBL" id="JAPZBO010000004">
    <property type="protein sequence ID" value="KAJ5318642.1"/>
    <property type="molecule type" value="Genomic_DNA"/>
</dbReference>
<reference evidence="4" key="2">
    <citation type="journal article" date="2023" name="IMA Fungus">
        <title>Comparative genomic study of the Penicillium genus elucidates a diverse pangenome and 15 lateral gene transfer events.</title>
        <authorList>
            <person name="Petersen C."/>
            <person name="Sorensen T."/>
            <person name="Nielsen M.R."/>
            <person name="Sondergaard T.E."/>
            <person name="Sorensen J.L."/>
            <person name="Fitzpatrick D.A."/>
            <person name="Frisvad J.C."/>
            <person name="Nielsen K.L."/>
        </authorList>
    </citation>
    <scope>NUCLEOTIDE SEQUENCE</scope>
    <source>
        <strain evidence="4">IBT 21472</strain>
    </source>
</reference>
<keyword evidence="5" id="KW-1185">Reference proteome</keyword>
<feature type="region of interest" description="Disordered" evidence="2">
    <location>
        <begin position="1"/>
        <end position="22"/>
    </location>
</feature>
<evidence type="ECO:0000256" key="1">
    <source>
        <dbReference type="PROSITE-ProRule" id="PRU00042"/>
    </source>
</evidence>
<feature type="domain" description="C2H2-type" evidence="3">
    <location>
        <begin position="252"/>
        <end position="280"/>
    </location>
</feature>
<dbReference type="PROSITE" id="PS00028">
    <property type="entry name" value="ZINC_FINGER_C2H2_1"/>
    <property type="match status" value="1"/>
</dbReference>
<proteinExistence type="predicted"/>